<proteinExistence type="predicted"/>
<reference evidence="2 3" key="1">
    <citation type="submission" date="2017-08" db="EMBL/GenBank/DDBJ databases">
        <title>Harnessing the power of phylogenomics to disentangle the directionality and signatures of interkingdom host jumping in the parasitic fungal genus Tolypocladium.</title>
        <authorList>
            <person name="Quandt C.A."/>
            <person name="Patterson W."/>
            <person name="Spatafora J.W."/>
        </authorList>
    </citation>
    <scope>NUCLEOTIDE SEQUENCE [LARGE SCALE GENOMIC DNA]</scope>
    <source>
        <strain evidence="2 3">CBS 113982</strain>
    </source>
</reference>
<dbReference type="AlphaFoldDB" id="A0A2K3QF23"/>
<feature type="compositionally biased region" description="Basic and acidic residues" evidence="1">
    <location>
        <begin position="126"/>
        <end position="144"/>
    </location>
</feature>
<keyword evidence="3" id="KW-1185">Reference proteome</keyword>
<evidence type="ECO:0000313" key="2">
    <source>
        <dbReference type="EMBL" id="PNY26111.1"/>
    </source>
</evidence>
<dbReference type="OrthoDB" id="4927519at2759"/>
<comment type="caution">
    <text evidence="2">The sequence shown here is derived from an EMBL/GenBank/DDBJ whole genome shotgun (WGS) entry which is preliminary data.</text>
</comment>
<name>A0A2K3QF23_9HYPO</name>
<dbReference type="Proteomes" id="UP000236621">
    <property type="component" value="Unassembled WGS sequence"/>
</dbReference>
<sequence length="144" mass="16458">MDDYDDFGGGGCCPSCCRAPDLGVHDYCLPCATNPTCTRAFQRPVRQTDLEPLSRLPVRFITAEAEARNAAQKQRDDDEEKKKKRHDDDKKNKKKSHDDEKNEKCYDDEKQKSQNPKHHEGRGKKNKESAKAGDDEKPMGRYSK</sequence>
<feature type="compositionally biased region" description="Basic residues" evidence="1">
    <location>
        <begin position="115"/>
        <end position="125"/>
    </location>
</feature>
<feature type="region of interest" description="Disordered" evidence="1">
    <location>
        <begin position="64"/>
        <end position="144"/>
    </location>
</feature>
<dbReference type="EMBL" id="NRSZ01000606">
    <property type="protein sequence ID" value="PNY26111.1"/>
    <property type="molecule type" value="Genomic_DNA"/>
</dbReference>
<accession>A0A2K3QF23</accession>
<evidence type="ECO:0000313" key="3">
    <source>
        <dbReference type="Proteomes" id="UP000236621"/>
    </source>
</evidence>
<evidence type="ECO:0000256" key="1">
    <source>
        <dbReference type="SAM" id="MobiDB-lite"/>
    </source>
</evidence>
<feature type="compositionally biased region" description="Basic and acidic residues" evidence="1">
    <location>
        <begin position="86"/>
        <end position="112"/>
    </location>
</feature>
<protein>
    <submittedName>
        <fullName evidence="2">Uncharacterized protein</fullName>
    </submittedName>
</protein>
<gene>
    <name evidence="2" type="ORF">TCAP_03944</name>
</gene>
<organism evidence="2 3">
    <name type="scientific">Tolypocladium capitatum</name>
    <dbReference type="NCBI Taxonomy" id="45235"/>
    <lineage>
        <taxon>Eukaryota</taxon>
        <taxon>Fungi</taxon>
        <taxon>Dikarya</taxon>
        <taxon>Ascomycota</taxon>
        <taxon>Pezizomycotina</taxon>
        <taxon>Sordariomycetes</taxon>
        <taxon>Hypocreomycetidae</taxon>
        <taxon>Hypocreales</taxon>
        <taxon>Ophiocordycipitaceae</taxon>
        <taxon>Tolypocladium</taxon>
    </lineage>
</organism>